<accession>A0A812RSY8</accession>
<gene>
    <name evidence="2" type="ORF">SNEC2469_LOCUS12513</name>
</gene>
<sequence length="110" mass="11721">MQPRQPPAAALRLAMLRICQQNGVAYAETAALDGLSGAASCFLQDLAWHARHHAELANRSKVVRTDAAEAARGVLPEDEEETAGWVNPALPGVENSGSSLFEREGAKGRD</sequence>
<dbReference type="InterPro" id="IPR009072">
    <property type="entry name" value="Histone-fold"/>
</dbReference>
<evidence type="ECO:0000313" key="2">
    <source>
        <dbReference type="EMBL" id="CAE7451343.1"/>
    </source>
</evidence>
<feature type="region of interest" description="Disordered" evidence="1">
    <location>
        <begin position="68"/>
        <end position="110"/>
    </location>
</feature>
<dbReference type="CDD" id="cd00076">
    <property type="entry name" value="HFD_SF"/>
    <property type="match status" value="1"/>
</dbReference>
<dbReference type="GO" id="GO:0046982">
    <property type="term" value="F:protein heterodimerization activity"/>
    <property type="evidence" value="ECO:0007669"/>
    <property type="project" value="InterPro"/>
</dbReference>
<reference evidence="2" key="1">
    <citation type="submission" date="2021-02" db="EMBL/GenBank/DDBJ databases">
        <authorList>
            <person name="Dougan E. K."/>
            <person name="Rhodes N."/>
            <person name="Thang M."/>
            <person name="Chan C."/>
        </authorList>
    </citation>
    <scope>NUCLEOTIDE SEQUENCE</scope>
</reference>
<proteinExistence type="predicted"/>
<feature type="compositionally biased region" description="Basic and acidic residues" evidence="1">
    <location>
        <begin position="101"/>
        <end position="110"/>
    </location>
</feature>
<dbReference type="Proteomes" id="UP000601435">
    <property type="component" value="Unassembled WGS sequence"/>
</dbReference>
<organism evidence="2 3">
    <name type="scientific">Symbiodinium necroappetens</name>
    <dbReference type="NCBI Taxonomy" id="1628268"/>
    <lineage>
        <taxon>Eukaryota</taxon>
        <taxon>Sar</taxon>
        <taxon>Alveolata</taxon>
        <taxon>Dinophyceae</taxon>
        <taxon>Suessiales</taxon>
        <taxon>Symbiodiniaceae</taxon>
        <taxon>Symbiodinium</taxon>
    </lineage>
</organism>
<evidence type="ECO:0008006" key="4">
    <source>
        <dbReference type="Google" id="ProtNLM"/>
    </source>
</evidence>
<dbReference type="OrthoDB" id="10375482at2759"/>
<evidence type="ECO:0000256" key="1">
    <source>
        <dbReference type="SAM" id="MobiDB-lite"/>
    </source>
</evidence>
<evidence type="ECO:0000313" key="3">
    <source>
        <dbReference type="Proteomes" id="UP000601435"/>
    </source>
</evidence>
<dbReference type="EMBL" id="CAJNJA010019854">
    <property type="protein sequence ID" value="CAE7451343.1"/>
    <property type="molecule type" value="Genomic_DNA"/>
</dbReference>
<name>A0A812RSY8_9DINO</name>
<protein>
    <recommendedName>
        <fullName evidence="4">Transcription factor CBF/NF-Y/archaeal histone domain-containing protein</fullName>
    </recommendedName>
</protein>
<dbReference type="Gene3D" id="1.10.20.10">
    <property type="entry name" value="Histone, subunit A"/>
    <property type="match status" value="1"/>
</dbReference>
<keyword evidence="3" id="KW-1185">Reference proteome</keyword>
<dbReference type="AlphaFoldDB" id="A0A812RSY8"/>
<comment type="caution">
    <text evidence="2">The sequence shown here is derived from an EMBL/GenBank/DDBJ whole genome shotgun (WGS) entry which is preliminary data.</text>
</comment>